<feature type="transmembrane region" description="Helical" evidence="5">
    <location>
        <begin position="64"/>
        <end position="84"/>
    </location>
</feature>
<feature type="transmembrane region" description="Helical" evidence="5">
    <location>
        <begin position="320"/>
        <end position="341"/>
    </location>
</feature>
<dbReference type="GO" id="GO:0008137">
    <property type="term" value="F:NADH dehydrogenase (ubiquinone) activity"/>
    <property type="evidence" value="ECO:0007669"/>
    <property type="project" value="InterPro"/>
</dbReference>
<organism evidence="7">
    <name type="scientific">hydrothermal vent metagenome</name>
    <dbReference type="NCBI Taxonomy" id="652676"/>
    <lineage>
        <taxon>unclassified sequences</taxon>
        <taxon>metagenomes</taxon>
        <taxon>ecological metagenomes</taxon>
    </lineage>
</organism>
<feature type="transmembrane region" description="Helical" evidence="5">
    <location>
        <begin position="362"/>
        <end position="385"/>
    </location>
</feature>
<evidence type="ECO:0000256" key="1">
    <source>
        <dbReference type="ARBA" id="ARBA00004141"/>
    </source>
</evidence>
<feature type="transmembrane region" description="Helical" evidence="5">
    <location>
        <begin position="34"/>
        <end position="52"/>
    </location>
</feature>
<accession>A0A3B0UU25</accession>
<evidence type="ECO:0000256" key="2">
    <source>
        <dbReference type="ARBA" id="ARBA00022692"/>
    </source>
</evidence>
<feature type="transmembrane region" description="Helical" evidence="5">
    <location>
        <begin position="104"/>
        <end position="136"/>
    </location>
</feature>
<feature type="transmembrane region" description="Helical" evidence="5">
    <location>
        <begin position="438"/>
        <end position="457"/>
    </location>
</feature>
<reference evidence="7" key="1">
    <citation type="submission" date="2018-06" db="EMBL/GenBank/DDBJ databases">
        <authorList>
            <person name="Zhirakovskaya E."/>
        </authorList>
    </citation>
    <scope>NUCLEOTIDE SEQUENCE</scope>
</reference>
<dbReference type="InterPro" id="IPR010096">
    <property type="entry name" value="NADH-Q_OxRdtase_suN/2"/>
</dbReference>
<feature type="transmembrane region" description="Helical" evidence="5">
    <location>
        <begin position="236"/>
        <end position="256"/>
    </location>
</feature>
<keyword evidence="2 5" id="KW-0812">Transmembrane</keyword>
<keyword evidence="4 5" id="KW-0472">Membrane</keyword>
<keyword evidence="7" id="KW-0560">Oxidoreductase</keyword>
<keyword evidence="3 5" id="KW-1133">Transmembrane helix</keyword>
<name>A0A3B0UU25_9ZZZZ</name>
<protein>
    <submittedName>
        <fullName evidence="7">NADH-ubiquinone oxidoreductase chain N</fullName>
        <ecNumber evidence="7">1.6.5.3</ecNumber>
    </submittedName>
</protein>
<dbReference type="EMBL" id="UOEY01000006">
    <property type="protein sequence ID" value="VAW34538.1"/>
    <property type="molecule type" value="Genomic_DNA"/>
</dbReference>
<dbReference type="Pfam" id="PF00361">
    <property type="entry name" value="Proton_antipo_M"/>
    <property type="match status" value="1"/>
</dbReference>
<dbReference type="PANTHER" id="PTHR22773">
    <property type="entry name" value="NADH DEHYDROGENASE"/>
    <property type="match status" value="1"/>
</dbReference>
<evidence type="ECO:0000256" key="4">
    <source>
        <dbReference type="ARBA" id="ARBA00023136"/>
    </source>
</evidence>
<dbReference type="InterPro" id="IPR001750">
    <property type="entry name" value="ND/Mrp_TM"/>
</dbReference>
<dbReference type="GO" id="GO:0042773">
    <property type="term" value="P:ATP synthesis coupled electron transport"/>
    <property type="evidence" value="ECO:0007669"/>
    <property type="project" value="InterPro"/>
</dbReference>
<evidence type="ECO:0000256" key="5">
    <source>
        <dbReference type="SAM" id="Phobius"/>
    </source>
</evidence>
<dbReference type="GO" id="GO:0016020">
    <property type="term" value="C:membrane"/>
    <property type="evidence" value="ECO:0007669"/>
    <property type="project" value="UniProtKB-SubCell"/>
</dbReference>
<comment type="subcellular location">
    <subcellularLocation>
        <location evidence="1">Membrane</location>
        <topology evidence="1">Multi-pass membrane protein</topology>
    </subcellularLocation>
</comment>
<evidence type="ECO:0000256" key="3">
    <source>
        <dbReference type="ARBA" id="ARBA00022989"/>
    </source>
</evidence>
<evidence type="ECO:0000259" key="6">
    <source>
        <dbReference type="Pfam" id="PF00361"/>
    </source>
</evidence>
<proteinExistence type="inferred from homology"/>
<feature type="domain" description="NADH:quinone oxidoreductase/Mrp antiporter transmembrane" evidence="6">
    <location>
        <begin position="118"/>
        <end position="411"/>
    </location>
</feature>
<feature type="transmembrane region" description="Helical" evidence="5">
    <location>
        <begin position="157"/>
        <end position="179"/>
    </location>
</feature>
<feature type="transmembrane region" description="Helical" evidence="5">
    <location>
        <begin position="199"/>
        <end position="224"/>
    </location>
</feature>
<dbReference type="AlphaFoldDB" id="A0A3B0UU25"/>
<feature type="transmembrane region" description="Helical" evidence="5">
    <location>
        <begin position="397"/>
        <end position="417"/>
    </location>
</feature>
<gene>
    <name evidence="7" type="ORF">MNBD_DELTA04-1301</name>
</gene>
<keyword evidence="7" id="KW-0830">Ubiquinone</keyword>
<evidence type="ECO:0000313" key="7">
    <source>
        <dbReference type="EMBL" id="VAW34538.1"/>
    </source>
</evidence>
<sequence>MAMAILPELSLLTAVLAFFVLSLSKDLNSEQIKNTAVGFGFVTLFCTVISLHQQATMFFGSYQVDLFTQLFKLMIGLGLFFVLIAGQNLKDIELSVRPEYYMFFFLSCFGLMTLVSSVELITLFVALELSSFSLFLMVPMRSDQQGLRIQMEAGIKYILFGVIASGFMLYGMSYIFGLTGTTYLKDILPGLKHVASQPAAFFAVIMVLVGFFYKLALFPMHFWVPDIYQGASNETTGFVATVPKLAAVALLIRFVLLVPGDAHILITLLIVLALCSMFYGNLIALVQTDVKRMLGFSGIAHAGFIMLGLLTMEASGYATAMYYIIGYVFMNIACFMVLSNVSQQGENLAIEDLNGLHKRQPLLALVLAVSLFALAGIPPFIGFMGEFMLLTGALRQGYLLLVILAAVNAGIAIYYYLSVIRAAYTTDPEGRPDVQIDGLTKAAGVILMLLIALMGILPSRIVALADSAVRAIM</sequence>
<dbReference type="HAMAP" id="MF_00445">
    <property type="entry name" value="NDH1_NuoN_1"/>
    <property type="match status" value="1"/>
</dbReference>
<feature type="transmembrane region" description="Helical" evidence="5">
    <location>
        <begin position="262"/>
        <end position="286"/>
    </location>
</feature>
<dbReference type="GO" id="GO:0016491">
    <property type="term" value="F:oxidoreductase activity"/>
    <property type="evidence" value="ECO:0007669"/>
    <property type="project" value="UniProtKB-KW"/>
</dbReference>
<dbReference type="NCBIfam" id="TIGR01770">
    <property type="entry name" value="NDH_I_N"/>
    <property type="match status" value="1"/>
</dbReference>
<dbReference type="EC" id="1.6.5.3" evidence="7"/>
<feature type="transmembrane region" description="Helical" evidence="5">
    <location>
        <begin position="293"/>
        <end position="314"/>
    </location>
</feature>